<sequence>MIPLDTRQLFAVERQALLDLLRSLAPADWDRPTICPGWDVRDLTAHILNDYLRRISGGRDGHRGAVFADDESLPNYLARVNGEFVRAMRQCSPETMIDLLAHLGPQLDAVWASVDLAGAAALNVSWAGTGTSPAWLDIAREFTEYWVHQQQIRDAVSRPGADEVKLQHAVLVTFLHAVPVALQDHRCPRGTSVRFEITGPAGGRWSMVADGTGWDLTAELVEDPAASVRLDQDTLWRLASRGITVEQGRRRAELHGDRALAEAAASLLAVVH</sequence>
<organism evidence="2 3">
    <name type="scientific">Mycolicibacter heraklionensis</name>
    <dbReference type="NCBI Taxonomy" id="512402"/>
    <lineage>
        <taxon>Bacteria</taxon>
        <taxon>Bacillati</taxon>
        <taxon>Actinomycetota</taxon>
        <taxon>Actinomycetes</taxon>
        <taxon>Mycobacteriales</taxon>
        <taxon>Mycobacteriaceae</taxon>
        <taxon>Mycolicibacter</taxon>
    </lineage>
</organism>
<dbReference type="SUPFAM" id="SSF109854">
    <property type="entry name" value="DinB/YfiT-like putative metalloenzymes"/>
    <property type="match status" value="1"/>
</dbReference>
<reference evidence="2 3" key="1">
    <citation type="submission" date="2016-06" db="EMBL/GenBank/DDBJ databases">
        <authorList>
            <person name="Sutton G."/>
            <person name="Brinkac L."/>
            <person name="Sanka R."/>
            <person name="Adams M."/>
            <person name="Lau E."/>
            <person name="Garcia-Basteiro A."/>
            <person name="Lopez-Varela E."/>
            <person name="Palencia S."/>
        </authorList>
    </citation>
    <scope>NUCLEOTIDE SEQUENCE [LARGE SCALE GENOMIC DNA]</scope>
    <source>
        <strain evidence="2 3">1211594.5</strain>
    </source>
</reference>
<dbReference type="AlphaFoldDB" id="A0AA91IX18"/>
<dbReference type="Gene3D" id="1.20.120.450">
    <property type="entry name" value="dinb family like domain"/>
    <property type="match status" value="1"/>
</dbReference>
<gene>
    <name evidence="2" type="ORF">A5649_07050</name>
</gene>
<dbReference type="Pfam" id="PF11716">
    <property type="entry name" value="MDMPI_N"/>
    <property type="match status" value="1"/>
</dbReference>
<evidence type="ECO:0000259" key="1">
    <source>
        <dbReference type="Pfam" id="PF11716"/>
    </source>
</evidence>
<dbReference type="Proteomes" id="UP000093712">
    <property type="component" value="Unassembled WGS sequence"/>
</dbReference>
<dbReference type="EMBL" id="LZME01000114">
    <property type="protein sequence ID" value="OBK83063.1"/>
    <property type="molecule type" value="Genomic_DNA"/>
</dbReference>
<proteinExistence type="predicted"/>
<evidence type="ECO:0000313" key="3">
    <source>
        <dbReference type="Proteomes" id="UP000093712"/>
    </source>
</evidence>
<accession>A0AA91IX18</accession>
<comment type="caution">
    <text evidence="2">The sequence shown here is derived from an EMBL/GenBank/DDBJ whole genome shotgun (WGS) entry which is preliminary data.</text>
</comment>
<dbReference type="InterPro" id="IPR017517">
    <property type="entry name" value="Maleyloyr_isom"/>
</dbReference>
<dbReference type="NCBIfam" id="TIGR03083">
    <property type="entry name" value="maleylpyruvate isomerase family mycothiol-dependent enzyme"/>
    <property type="match status" value="1"/>
</dbReference>
<dbReference type="InterPro" id="IPR024344">
    <property type="entry name" value="MDMPI_metal-binding"/>
</dbReference>
<evidence type="ECO:0000313" key="2">
    <source>
        <dbReference type="EMBL" id="OBK83063.1"/>
    </source>
</evidence>
<name>A0AA91IX18_9MYCO</name>
<protein>
    <recommendedName>
        <fullName evidence="1">Mycothiol-dependent maleylpyruvate isomerase metal-binding domain-containing protein</fullName>
    </recommendedName>
</protein>
<dbReference type="InterPro" id="IPR034660">
    <property type="entry name" value="DinB/YfiT-like"/>
</dbReference>
<feature type="domain" description="Mycothiol-dependent maleylpyruvate isomerase metal-binding" evidence="1">
    <location>
        <begin position="12"/>
        <end position="152"/>
    </location>
</feature>
<dbReference type="GO" id="GO:0046872">
    <property type="term" value="F:metal ion binding"/>
    <property type="evidence" value="ECO:0007669"/>
    <property type="project" value="InterPro"/>
</dbReference>
<dbReference type="RefSeq" id="WP_065041348.1">
    <property type="nucleotide sequence ID" value="NZ_LZME01000114.1"/>
</dbReference>